<proteinExistence type="predicted"/>
<feature type="signal peptide" evidence="2">
    <location>
        <begin position="1"/>
        <end position="26"/>
    </location>
</feature>
<dbReference type="EMBL" id="JAAEDM010000020">
    <property type="protein sequence ID" value="MBR0671521.1"/>
    <property type="molecule type" value="Genomic_DNA"/>
</dbReference>
<protein>
    <recommendedName>
        <fullName evidence="5">Tetratricopeptide repeat protein</fullName>
    </recommendedName>
</protein>
<evidence type="ECO:0000313" key="4">
    <source>
        <dbReference type="Proteomes" id="UP001138751"/>
    </source>
</evidence>
<evidence type="ECO:0000256" key="1">
    <source>
        <dbReference type="PROSITE-ProRule" id="PRU00339"/>
    </source>
</evidence>
<dbReference type="PANTHER" id="PTHR45588:SF1">
    <property type="entry name" value="WW DOMAIN-CONTAINING PROTEIN"/>
    <property type="match status" value="1"/>
</dbReference>
<reference evidence="3" key="2">
    <citation type="journal article" date="2021" name="Syst. Appl. Microbiol.">
        <title>Roseomonas hellenica sp. nov., isolated from roots of wild-growing Alkanna tinctoria.</title>
        <authorList>
            <person name="Rat A."/>
            <person name="Naranjo H.D."/>
            <person name="Lebbe L."/>
            <person name="Cnockaert M."/>
            <person name="Krigas N."/>
            <person name="Grigoriadou K."/>
            <person name="Maloupa E."/>
            <person name="Willems A."/>
        </authorList>
    </citation>
    <scope>NUCLEOTIDE SEQUENCE</scope>
    <source>
        <strain evidence="3">LMG 31231</strain>
    </source>
</reference>
<dbReference type="Gene3D" id="1.25.40.10">
    <property type="entry name" value="Tetratricopeptide repeat domain"/>
    <property type="match status" value="2"/>
</dbReference>
<comment type="caution">
    <text evidence="3">The sequence shown here is derived from an EMBL/GenBank/DDBJ whole genome shotgun (WGS) entry which is preliminary data.</text>
</comment>
<dbReference type="InterPro" id="IPR019734">
    <property type="entry name" value="TPR_rpt"/>
</dbReference>
<sequence>MARPITAPWRALALAGLLHMAVPAAAQHGGHDAGLGRVHMAVPCSDAAHTAFDQGLLHQHSFDHAAARAHFAAALAADPGCAMARWGLALATLDNLFGTPSPEELAEAAILLRDAPAAPPPWNGWIAVSADLVRADAGDWQGRLVDFAGAMGRIAAAAPDNDEAQVFHALALLMAAPPDDPTDSAQRQAAAILEPIWARQPEHPGAMHYLIHAYDTPGLAGRGLPAATRYAAVASASAHAVHMPTHIFTRLGDWPASVAANRRSAELARASGDANDELHARDYLVYALLQSGRSAAARDVWSDAADAVHRQNRDHLAGPFAVAAMPARLALETGDWAAAAALPVAEGAFPQVVAITRFARGIGLIRSGRPENAAAEVAALSALEAALRSSRQAAWAAEVGVQRAAVAALAAIETGEPTTGLRDLRAAADIEDGLLKNVVVPGPLAPARELLGEALLAQARNAEAEAAFEAVLRVNPNRFRALAGAAAAAYANGRPDVAVARYRLLLAVASGADAPRPELADASRILSRRPD</sequence>
<evidence type="ECO:0008006" key="5">
    <source>
        <dbReference type="Google" id="ProtNLM"/>
    </source>
</evidence>
<reference evidence="3" key="1">
    <citation type="submission" date="2020-01" db="EMBL/GenBank/DDBJ databases">
        <authorList>
            <person name="Rat A."/>
        </authorList>
    </citation>
    <scope>NUCLEOTIDE SEQUENCE</scope>
    <source>
        <strain evidence="3">LMG 31231</strain>
    </source>
</reference>
<dbReference type="PANTHER" id="PTHR45588">
    <property type="entry name" value="TPR DOMAIN-CONTAINING PROTEIN"/>
    <property type="match status" value="1"/>
</dbReference>
<organism evidence="3 4">
    <name type="scientific">Neoroseomonas soli</name>
    <dbReference type="NCBI Taxonomy" id="1081025"/>
    <lineage>
        <taxon>Bacteria</taxon>
        <taxon>Pseudomonadati</taxon>
        <taxon>Pseudomonadota</taxon>
        <taxon>Alphaproteobacteria</taxon>
        <taxon>Acetobacterales</taxon>
        <taxon>Acetobacteraceae</taxon>
        <taxon>Neoroseomonas</taxon>
    </lineage>
</organism>
<name>A0A9X9WWJ2_9PROT</name>
<dbReference type="RefSeq" id="WP_211861895.1">
    <property type="nucleotide sequence ID" value="NZ_JAAEDM010000020.1"/>
</dbReference>
<feature type="chain" id="PRO_5040971692" description="Tetratricopeptide repeat protein" evidence="2">
    <location>
        <begin position="27"/>
        <end position="531"/>
    </location>
</feature>
<gene>
    <name evidence="3" type="ORF">GXW76_10090</name>
</gene>
<keyword evidence="1" id="KW-0802">TPR repeat</keyword>
<evidence type="ECO:0000256" key="2">
    <source>
        <dbReference type="SAM" id="SignalP"/>
    </source>
</evidence>
<dbReference type="SUPFAM" id="SSF48452">
    <property type="entry name" value="TPR-like"/>
    <property type="match status" value="1"/>
</dbReference>
<dbReference type="Proteomes" id="UP001138751">
    <property type="component" value="Unassembled WGS sequence"/>
</dbReference>
<accession>A0A9X9WWJ2</accession>
<keyword evidence="2" id="KW-0732">Signal</keyword>
<dbReference type="InterPro" id="IPR011990">
    <property type="entry name" value="TPR-like_helical_dom_sf"/>
</dbReference>
<keyword evidence="4" id="KW-1185">Reference proteome</keyword>
<feature type="repeat" description="TPR" evidence="1">
    <location>
        <begin position="445"/>
        <end position="478"/>
    </location>
</feature>
<dbReference type="AlphaFoldDB" id="A0A9X9WWJ2"/>
<dbReference type="SMART" id="SM00028">
    <property type="entry name" value="TPR"/>
    <property type="match status" value="2"/>
</dbReference>
<evidence type="ECO:0000313" key="3">
    <source>
        <dbReference type="EMBL" id="MBR0671521.1"/>
    </source>
</evidence>
<dbReference type="PROSITE" id="PS50005">
    <property type="entry name" value="TPR"/>
    <property type="match status" value="1"/>
</dbReference>